<evidence type="ECO:0000313" key="3">
    <source>
        <dbReference type="Proteomes" id="UP000186785"/>
    </source>
</evidence>
<feature type="transmembrane region" description="Helical" evidence="1">
    <location>
        <begin position="39"/>
        <end position="57"/>
    </location>
</feature>
<comment type="caution">
    <text evidence="2">The sequence shown here is derived from an EMBL/GenBank/DDBJ whole genome shotgun (WGS) entry which is preliminary data.</text>
</comment>
<proteinExistence type="predicted"/>
<dbReference type="AlphaFoldDB" id="A0A1Q5PLJ4"/>
<dbReference type="EMBL" id="MQSV01000003">
    <property type="protein sequence ID" value="OKL47916.1"/>
    <property type="molecule type" value="Genomic_DNA"/>
</dbReference>
<gene>
    <name evidence="2" type="ORF">BSR29_05375</name>
</gene>
<keyword evidence="3" id="KW-1185">Reference proteome</keyword>
<accession>A0A1Q5PLJ4</accession>
<reference evidence="2 3" key="1">
    <citation type="submission" date="2016-11" db="EMBL/GenBank/DDBJ databases">
        <title>Actinomyces gypaetusis sp. nov. isolated from the vulture Gypaetus barbatus in Qinghai Tibet Plateau China.</title>
        <authorList>
            <person name="Meng X."/>
        </authorList>
    </citation>
    <scope>NUCLEOTIDE SEQUENCE [LARGE SCALE GENOMIC DNA]</scope>
    <source>
        <strain evidence="2 3">VUL4_2</strain>
    </source>
</reference>
<sequence>MSDYIFLLLVGILAFMVLHIVETILLSAYKNIPKFITEINVLLIQFFLYVSLFHIRYEWNQAFIAALAAGIYLTILVATGYFLIPKETRNKLTGNKKK</sequence>
<evidence type="ECO:0000313" key="2">
    <source>
        <dbReference type="EMBL" id="OKL47916.1"/>
    </source>
</evidence>
<keyword evidence="1" id="KW-0472">Membrane</keyword>
<keyword evidence="1" id="KW-1133">Transmembrane helix</keyword>
<dbReference type="Proteomes" id="UP000186785">
    <property type="component" value="Unassembled WGS sequence"/>
</dbReference>
<keyword evidence="1" id="KW-0812">Transmembrane</keyword>
<feature type="transmembrane region" description="Helical" evidence="1">
    <location>
        <begin position="6"/>
        <end position="27"/>
    </location>
</feature>
<feature type="transmembrane region" description="Helical" evidence="1">
    <location>
        <begin position="63"/>
        <end position="84"/>
    </location>
</feature>
<dbReference type="RefSeq" id="WP_073709276.1">
    <property type="nucleotide sequence ID" value="NZ_MQSV01000003.1"/>
</dbReference>
<organism evidence="2 3">
    <name type="scientific">Boudabousia liubingyangii</name>
    <dbReference type="NCBI Taxonomy" id="1921764"/>
    <lineage>
        <taxon>Bacteria</taxon>
        <taxon>Bacillati</taxon>
        <taxon>Actinomycetota</taxon>
        <taxon>Actinomycetes</taxon>
        <taxon>Actinomycetales</taxon>
        <taxon>Actinomycetaceae</taxon>
        <taxon>Boudabousia</taxon>
    </lineage>
</organism>
<protein>
    <submittedName>
        <fullName evidence="2">Uncharacterized protein</fullName>
    </submittedName>
</protein>
<evidence type="ECO:0000256" key="1">
    <source>
        <dbReference type="SAM" id="Phobius"/>
    </source>
</evidence>
<name>A0A1Q5PLJ4_9ACTO</name>